<feature type="compositionally biased region" description="Polar residues" evidence="2">
    <location>
        <begin position="271"/>
        <end position="313"/>
    </location>
</feature>
<comment type="caution">
    <text evidence="3">The sequence shown here is derived from an EMBL/GenBank/DDBJ whole genome shotgun (WGS) entry which is preliminary data.</text>
</comment>
<keyword evidence="1" id="KW-0175">Coiled coil</keyword>
<proteinExistence type="predicted"/>
<evidence type="ECO:0000256" key="2">
    <source>
        <dbReference type="SAM" id="MobiDB-lite"/>
    </source>
</evidence>
<feature type="compositionally biased region" description="Polar residues" evidence="2">
    <location>
        <begin position="408"/>
        <end position="433"/>
    </location>
</feature>
<organism evidence="3 4">
    <name type="scientific">Polyplax serrata</name>
    <name type="common">Common mouse louse</name>
    <dbReference type="NCBI Taxonomy" id="468196"/>
    <lineage>
        <taxon>Eukaryota</taxon>
        <taxon>Metazoa</taxon>
        <taxon>Ecdysozoa</taxon>
        <taxon>Arthropoda</taxon>
        <taxon>Hexapoda</taxon>
        <taxon>Insecta</taxon>
        <taxon>Pterygota</taxon>
        <taxon>Neoptera</taxon>
        <taxon>Paraneoptera</taxon>
        <taxon>Psocodea</taxon>
        <taxon>Troctomorpha</taxon>
        <taxon>Phthiraptera</taxon>
        <taxon>Anoplura</taxon>
        <taxon>Polyplacidae</taxon>
        <taxon>Polyplax</taxon>
    </lineage>
</organism>
<accession>A0AAN8XU11</accession>
<evidence type="ECO:0000313" key="4">
    <source>
        <dbReference type="Proteomes" id="UP001372834"/>
    </source>
</evidence>
<feature type="compositionally biased region" description="Polar residues" evidence="2">
    <location>
        <begin position="226"/>
        <end position="245"/>
    </location>
</feature>
<name>A0AAN8XU11_POLSC</name>
<reference evidence="3 4" key="1">
    <citation type="submission" date="2023-10" db="EMBL/GenBank/DDBJ databases">
        <title>Genomes of two closely related lineages of the louse Polyplax serrata with different host specificities.</title>
        <authorList>
            <person name="Martinu J."/>
            <person name="Tarabai H."/>
            <person name="Stefka J."/>
            <person name="Hypsa V."/>
        </authorList>
    </citation>
    <scope>NUCLEOTIDE SEQUENCE [LARGE SCALE GENOMIC DNA]</scope>
    <source>
        <strain evidence="3">HR10_N</strain>
    </source>
</reference>
<feature type="region of interest" description="Disordered" evidence="2">
    <location>
        <begin position="202"/>
        <end position="255"/>
    </location>
</feature>
<gene>
    <name evidence="3" type="ORF">RUM43_001498</name>
</gene>
<dbReference type="EMBL" id="JAWJWE010000001">
    <property type="protein sequence ID" value="KAK6645222.1"/>
    <property type="molecule type" value="Genomic_DNA"/>
</dbReference>
<feature type="compositionally biased region" description="Polar residues" evidence="2">
    <location>
        <begin position="321"/>
        <end position="349"/>
    </location>
</feature>
<sequence>MSAFLPQSNRGFKVDYFLFQILNNQLELSAKSKDDLYQQLDKYKKENDELLFQLEERNIELEGTRAQVRVLEKYQHHPKPETISRKVESSKSEENFTFLENDHLRSKGFSESEINRARQIFLESQSKKVDKSEIVKILNRTKNVSPQRQSDLNNSFDLDKTGSVIPTMALPWPIMASHQSSGTESTQALEISSELEADMARVDKCDSMRNEKSPYKRRPSKIPLNIQKTSKSLKSVTSESGSSYLKKSDGDLNRSKDLNISLKKCSLDNSNISVMSRSPPQNPTSIRYSSVGRTGSQLSMASQKSQTQSSVASKSDKRKSLTNGAQREESSLSSTKNPSLKQTTNFSSVRQRDTLTRKGQNDSWDGHGKKTLRTSLRDSFRSKGSNDGTQSAGKKESSLTGVRKDSVQQRQTRPNPSQQQKTNISKTIMSTDGDSTKVRPAKLSFLSSWLKF</sequence>
<dbReference type="AlphaFoldDB" id="A0AAN8XU11"/>
<feature type="coiled-coil region" evidence="1">
    <location>
        <begin position="26"/>
        <end position="60"/>
    </location>
</feature>
<feature type="compositionally biased region" description="Basic and acidic residues" evidence="2">
    <location>
        <begin position="246"/>
        <end position="255"/>
    </location>
</feature>
<feature type="compositionally biased region" description="Polar residues" evidence="2">
    <location>
        <begin position="382"/>
        <end position="392"/>
    </location>
</feature>
<feature type="compositionally biased region" description="Basic and acidic residues" evidence="2">
    <location>
        <begin position="350"/>
        <end position="368"/>
    </location>
</feature>
<evidence type="ECO:0000256" key="1">
    <source>
        <dbReference type="SAM" id="Coils"/>
    </source>
</evidence>
<dbReference type="Proteomes" id="UP001372834">
    <property type="component" value="Unassembled WGS sequence"/>
</dbReference>
<evidence type="ECO:0000313" key="3">
    <source>
        <dbReference type="EMBL" id="KAK6645222.1"/>
    </source>
</evidence>
<feature type="compositionally biased region" description="Basic and acidic residues" evidence="2">
    <location>
        <begin position="202"/>
        <end position="214"/>
    </location>
</feature>
<protein>
    <submittedName>
        <fullName evidence="3">Uncharacterized protein</fullName>
    </submittedName>
</protein>
<feature type="region of interest" description="Disordered" evidence="2">
    <location>
        <begin position="271"/>
        <end position="436"/>
    </location>
</feature>
<feature type="compositionally biased region" description="Basic and acidic residues" evidence="2">
    <location>
        <begin position="393"/>
        <end position="407"/>
    </location>
</feature>